<reference evidence="3" key="1">
    <citation type="submission" date="2018-03" db="EMBL/GenBank/DDBJ databases">
        <authorList>
            <person name="Rodrigo-Torres L."/>
            <person name="Arahal R. D."/>
            <person name="Lucena T."/>
        </authorList>
    </citation>
    <scope>NUCLEOTIDE SEQUENCE [LARGE SCALE GENOMIC DNA]</scope>
    <source>
        <strain evidence="3">CECT 8811</strain>
    </source>
</reference>
<dbReference type="OrthoDB" id="7791409at2"/>
<dbReference type="RefSeq" id="WP_108857946.1">
    <property type="nucleotide sequence ID" value="NZ_OMOI01000002.1"/>
</dbReference>
<organism evidence="2 3">
    <name type="scientific">Aliiroseovarius pelagivivens</name>
    <dbReference type="NCBI Taxonomy" id="1639690"/>
    <lineage>
        <taxon>Bacteria</taxon>
        <taxon>Pseudomonadati</taxon>
        <taxon>Pseudomonadota</taxon>
        <taxon>Alphaproteobacteria</taxon>
        <taxon>Rhodobacterales</taxon>
        <taxon>Paracoccaceae</taxon>
        <taxon>Aliiroseovarius</taxon>
    </lineage>
</organism>
<proteinExistence type="predicted"/>
<dbReference type="Proteomes" id="UP000244911">
    <property type="component" value="Unassembled WGS sequence"/>
</dbReference>
<keyword evidence="1" id="KW-0732">Signal</keyword>
<feature type="signal peptide" evidence="1">
    <location>
        <begin position="1"/>
        <end position="25"/>
    </location>
</feature>
<feature type="chain" id="PRO_5015303525" description="DUF2125 domain-containing protein" evidence="1">
    <location>
        <begin position="26"/>
        <end position="515"/>
    </location>
</feature>
<dbReference type="AlphaFoldDB" id="A0A2R8ASD5"/>
<gene>
    <name evidence="2" type="ORF">ALP8811_02906</name>
</gene>
<protein>
    <recommendedName>
        <fullName evidence="4">DUF2125 domain-containing protein</fullName>
    </recommendedName>
</protein>
<keyword evidence="3" id="KW-1185">Reference proteome</keyword>
<evidence type="ECO:0008006" key="4">
    <source>
        <dbReference type="Google" id="ProtNLM"/>
    </source>
</evidence>
<dbReference type="EMBL" id="OMOI01000002">
    <property type="protein sequence ID" value="SPF78972.1"/>
    <property type="molecule type" value="Genomic_DNA"/>
</dbReference>
<sequence>MQTLATRLTSAVFLGATLLPGSAFADLSANDVWQHFQQSSASVGGTLSAKMSERGDGLALESVTFNLTLPFDSGMVSMDLGAFDLIDMGDGRVEMVLPEKELYALTYTDTDGESFSGNVSMSHQGFTNTFSGSPEEIVFDQKADRLDLEFDINGLPEEIQGFAMNGSYLGLVGQSVTRTGEMISSDVTFSVEEQNITVSQTMSFDDAGPLTVESVLKSARMEGSMRMVSPTTGIDLANLAKSLRDGFEMEANYLIDSYSSNQVTSQGGTVMMAQSTSAKNYDTTMKVDATGVVISGPADDLRIEMETPMMPGLPLGGNIASVTATMQAPLLADNSFGPVAFNLDLNGLTLDDMVWAMGDPAGALPRDPIHLTLDLSGTLKHNVEWLDFANVEASLEALGDLLPVEPGSATLNALRLSAVGAEITGEGAFTFDSSDLETFDGFPRPEGKLTLRAKGLTALSQKLEQVGIPAEQIVGSMMMLDMFTAADTANGDDARVTEIEVTADGSVFSNGMQLK</sequence>
<name>A0A2R8ASD5_9RHOB</name>
<accession>A0A2R8ASD5</accession>
<evidence type="ECO:0000313" key="3">
    <source>
        <dbReference type="Proteomes" id="UP000244911"/>
    </source>
</evidence>
<evidence type="ECO:0000313" key="2">
    <source>
        <dbReference type="EMBL" id="SPF78972.1"/>
    </source>
</evidence>
<evidence type="ECO:0000256" key="1">
    <source>
        <dbReference type="SAM" id="SignalP"/>
    </source>
</evidence>